<organism evidence="1 2">
    <name type="scientific">Halanaerobium praevalens (strain ATCC 33744 / DSM 2228 / GSL)</name>
    <dbReference type="NCBI Taxonomy" id="572479"/>
    <lineage>
        <taxon>Bacteria</taxon>
        <taxon>Bacillati</taxon>
        <taxon>Bacillota</taxon>
        <taxon>Clostridia</taxon>
        <taxon>Halanaerobiales</taxon>
        <taxon>Halanaerobiaceae</taxon>
        <taxon>Halanaerobium</taxon>
    </lineage>
</organism>
<evidence type="ECO:0000313" key="1">
    <source>
        <dbReference type="EMBL" id="ADO77006.1"/>
    </source>
</evidence>
<sequence>MKFLKILFLLCLIMLISINVFALELEVESQLNDFVQSNLLVELEKENLKNPFFIKKEKVESDFKKTLDLGLKANQKESKIIKENKEQQLDEQKNNYNPEIKINGVLRSSNSKLALLVNYKNQSEIIKIGESLDSYKLISYQAGEATFINQGEKFKVIY</sequence>
<dbReference type="Proteomes" id="UP000006866">
    <property type="component" value="Chromosome"/>
</dbReference>
<dbReference type="KEGG" id="hpk:Hprae_0852"/>
<dbReference type="AlphaFoldDB" id="E3DRA0"/>
<accession>E3DRA0</accession>
<dbReference type="EMBL" id="CP002175">
    <property type="protein sequence ID" value="ADO77006.1"/>
    <property type="molecule type" value="Genomic_DNA"/>
</dbReference>
<gene>
    <name evidence="1" type="ordered locus">Hprae_0852</name>
</gene>
<dbReference type="RefSeq" id="WP_014553039.1">
    <property type="nucleotide sequence ID" value="NC_017455.1"/>
</dbReference>
<name>E3DRA0_HALPG</name>
<reference evidence="2" key="1">
    <citation type="submission" date="2010-10" db="EMBL/GenBank/DDBJ databases">
        <title>The complete genome of Halanaerobium praevalens DSM 2228.</title>
        <authorList>
            <consortium name="US DOE Joint Genome Institute (JGI-PGF)"/>
            <person name="Lucas S."/>
            <person name="Copeland A."/>
            <person name="Lapidus A."/>
            <person name="Glavina del Rio T."/>
            <person name="Dalin E."/>
            <person name="Tice H."/>
            <person name="Bruce D."/>
            <person name="Goodwin L."/>
            <person name="Pitluck S."/>
            <person name="Kyrpides N."/>
            <person name="Mavromatis K."/>
            <person name="Ivanova N."/>
            <person name="Ovchinnikova G."/>
            <person name="Chertkov O."/>
            <person name="Detter J.C."/>
            <person name="Han C."/>
            <person name="Larimer F."/>
            <person name="Land M."/>
            <person name="Hauser L."/>
            <person name="Markowitz V."/>
            <person name="Cheng J.-F."/>
            <person name="Hugenholtz P."/>
            <person name="Woyke T."/>
            <person name="Wu D."/>
            <person name="Tindall B."/>
            <person name="Pomrenke H.G."/>
            <person name="Brambilla E."/>
            <person name="Klenk H.-P."/>
            <person name="Eisen J.A."/>
        </authorList>
    </citation>
    <scope>NUCLEOTIDE SEQUENCE [LARGE SCALE GENOMIC DNA]</scope>
    <source>
        <strain evidence="2">ATCC 33744 / DSM 2228 / GSL</strain>
    </source>
</reference>
<keyword evidence="2" id="KW-1185">Reference proteome</keyword>
<protein>
    <submittedName>
        <fullName evidence="1">Uncharacterized protein</fullName>
    </submittedName>
</protein>
<reference evidence="1 2" key="2">
    <citation type="journal article" date="2011" name="Stand. Genomic Sci.">
        <title>Complete genome sequence of the extremely halophilic Halanaerobium praevalens type strain (GSL).</title>
        <authorList>
            <person name="Ivanova N."/>
            <person name="Sikorski J."/>
            <person name="Chertkov O."/>
            <person name="Nolan M."/>
            <person name="Lucas S."/>
            <person name="Hammon N."/>
            <person name="Deshpande S."/>
            <person name="Cheng J.F."/>
            <person name="Tapia R."/>
            <person name="Han C."/>
            <person name="Goodwin L."/>
            <person name="Pitluck S."/>
            <person name="Huntemann M."/>
            <person name="Liolios K."/>
            <person name="Pagani I."/>
            <person name="Mavromatis K."/>
            <person name="Ovchinikova G."/>
            <person name="Pati A."/>
            <person name="Chen A."/>
            <person name="Palaniappan K."/>
            <person name="Land M."/>
            <person name="Hauser L."/>
            <person name="Brambilla E.M."/>
            <person name="Kannan K.P."/>
            <person name="Rohde M."/>
            <person name="Tindall B.J."/>
            <person name="Goker M."/>
            <person name="Detter J.C."/>
            <person name="Woyke T."/>
            <person name="Bristow J."/>
            <person name="Eisen J.A."/>
            <person name="Markowitz V."/>
            <person name="Hugenholtz P."/>
            <person name="Kyrpides N.C."/>
            <person name="Klenk H.P."/>
            <person name="Lapidus A."/>
        </authorList>
    </citation>
    <scope>NUCLEOTIDE SEQUENCE [LARGE SCALE GENOMIC DNA]</scope>
    <source>
        <strain evidence="2">ATCC 33744 / DSM 2228 / GSL</strain>
    </source>
</reference>
<dbReference type="HOGENOM" id="CLU_1666975_0_0_9"/>
<evidence type="ECO:0000313" key="2">
    <source>
        <dbReference type="Proteomes" id="UP000006866"/>
    </source>
</evidence>
<proteinExistence type="predicted"/>
<dbReference type="PATRIC" id="fig|572479.3.peg.861"/>
<dbReference type="OrthoDB" id="2113006at2"/>
<dbReference type="STRING" id="572479.Hprae_0852"/>